<gene>
    <name evidence="2" type="ORF">LQ327_13050</name>
</gene>
<dbReference type="EMBL" id="JAJNDB010000002">
    <property type="protein sequence ID" value="MCD2194302.1"/>
    <property type="molecule type" value="Genomic_DNA"/>
</dbReference>
<keyword evidence="1" id="KW-1133">Transmembrane helix</keyword>
<comment type="caution">
    <text evidence="2">The sequence shown here is derived from an EMBL/GenBank/DDBJ whole genome shotgun (WGS) entry which is preliminary data.</text>
</comment>
<reference evidence="2 3" key="1">
    <citation type="submission" date="2021-11" db="EMBL/GenBank/DDBJ databases">
        <title>Draft genome sequence of Actinomycetospora sp. SF1 isolated from the rhizosphere soil.</title>
        <authorList>
            <person name="Duangmal K."/>
            <person name="Chantavorakit T."/>
        </authorList>
    </citation>
    <scope>NUCLEOTIDE SEQUENCE [LARGE SCALE GENOMIC DNA]</scope>
    <source>
        <strain evidence="2 3">TBRC 5722</strain>
    </source>
</reference>
<feature type="transmembrane region" description="Helical" evidence="1">
    <location>
        <begin position="96"/>
        <end position="114"/>
    </location>
</feature>
<proteinExistence type="predicted"/>
<evidence type="ECO:0000313" key="3">
    <source>
        <dbReference type="Proteomes" id="UP001199469"/>
    </source>
</evidence>
<accession>A0ABS8P8Q3</accession>
<name>A0ABS8P8Q3_9PSEU</name>
<evidence type="ECO:0000256" key="1">
    <source>
        <dbReference type="SAM" id="Phobius"/>
    </source>
</evidence>
<feature type="transmembrane region" description="Helical" evidence="1">
    <location>
        <begin position="66"/>
        <end position="84"/>
    </location>
</feature>
<evidence type="ECO:0008006" key="4">
    <source>
        <dbReference type="Google" id="ProtNLM"/>
    </source>
</evidence>
<organism evidence="2 3">
    <name type="scientific">Actinomycetospora endophytica</name>
    <dbReference type="NCBI Taxonomy" id="2291215"/>
    <lineage>
        <taxon>Bacteria</taxon>
        <taxon>Bacillati</taxon>
        <taxon>Actinomycetota</taxon>
        <taxon>Actinomycetes</taxon>
        <taxon>Pseudonocardiales</taxon>
        <taxon>Pseudonocardiaceae</taxon>
        <taxon>Actinomycetospora</taxon>
    </lineage>
</organism>
<keyword evidence="1" id="KW-0812">Transmembrane</keyword>
<dbReference type="RefSeq" id="WP_230734171.1">
    <property type="nucleotide sequence ID" value="NZ_JAJNDB010000002.1"/>
</dbReference>
<keyword evidence="1" id="KW-0472">Membrane</keyword>
<sequence length="126" mass="13197">MNGSVMVRAVALAVILLDTVLLALTEVAWLSVRIGTVPFPVSALVAAVTTPLLVRAADRLRPGTRIALVPLVVWLLVVVVTGLWSPAGPGMFPQDWRGLLLVAAGLLPGTWVASRPVGRVRATSSS</sequence>
<dbReference type="Proteomes" id="UP001199469">
    <property type="component" value="Unassembled WGS sequence"/>
</dbReference>
<protein>
    <recommendedName>
        <fullName evidence="4">Integral membrane protein</fullName>
    </recommendedName>
</protein>
<feature type="transmembrane region" description="Helical" evidence="1">
    <location>
        <begin position="32"/>
        <end position="54"/>
    </location>
</feature>
<keyword evidence="3" id="KW-1185">Reference proteome</keyword>
<evidence type="ECO:0000313" key="2">
    <source>
        <dbReference type="EMBL" id="MCD2194302.1"/>
    </source>
</evidence>